<dbReference type="PANTHER" id="PTHR47972">
    <property type="entry name" value="KINESIN-LIKE PROTEIN KLP-3"/>
    <property type="match status" value="1"/>
</dbReference>
<dbReference type="GO" id="GO:0005524">
    <property type="term" value="F:ATP binding"/>
    <property type="evidence" value="ECO:0007669"/>
    <property type="project" value="UniProtKB-UniRule"/>
</dbReference>
<dbReference type="AlphaFoldDB" id="A0A7C8MXI0"/>
<feature type="binding site" evidence="1">
    <location>
        <begin position="351"/>
        <end position="358"/>
    </location>
    <ligand>
        <name>ATP</name>
        <dbReference type="ChEBI" id="CHEBI:30616"/>
    </ligand>
</feature>
<dbReference type="InterPro" id="IPR001752">
    <property type="entry name" value="Kinesin_motor_dom"/>
</dbReference>
<keyword evidence="1" id="KW-0505">Motor protein</keyword>
<dbReference type="InterPro" id="IPR036961">
    <property type="entry name" value="Kinesin_motor_dom_sf"/>
</dbReference>
<dbReference type="EMBL" id="WUBL01000218">
    <property type="protein sequence ID" value="KAF2963276.1"/>
    <property type="molecule type" value="Genomic_DNA"/>
</dbReference>
<dbReference type="SUPFAM" id="SSF52540">
    <property type="entry name" value="P-loop containing nucleoside triphosphate hydrolases"/>
    <property type="match status" value="1"/>
</dbReference>
<dbReference type="Proteomes" id="UP000481858">
    <property type="component" value="Unassembled WGS sequence"/>
</dbReference>
<dbReference type="Pfam" id="PF00225">
    <property type="entry name" value="Kinesin"/>
    <property type="match status" value="1"/>
</dbReference>
<organism evidence="4 5">
    <name type="scientific">Xylaria multiplex</name>
    <dbReference type="NCBI Taxonomy" id="323545"/>
    <lineage>
        <taxon>Eukaryota</taxon>
        <taxon>Fungi</taxon>
        <taxon>Dikarya</taxon>
        <taxon>Ascomycota</taxon>
        <taxon>Pezizomycotina</taxon>
        <taxon>Sordariomycetes</taxon>
        <taxon>Xylariomycetidae</taxon>
        <taxon>Xylariales</taxon>
        <taxon>Xylariaceae</taxon>
        <taxon>Xylaria</taxon>
    </lineage>
</organism>
<evidence type="ECO:0000259" key="3">
    <source>
        <dbReference type="PROSITE" id="PS50067"/>
    </source>
</evidence>
<evidence type="ECO:0000313" key="5">
    <source>
        <dbReference type="Proteomes" id="UP000481858"/>
    </source>
</evidence>
<feature type="compositionally biased region" description="Acidic residues" evidence="2">
    <location>
        <begin position="147"/>
        <end position="166"/>
    </location>
</feature>
<feature type="region of interest" description="Disordered" evidence="2">
    <location>
        <begin position="137"/>
        <end position="167"/>
    </location>
</feature>
<dbReference type="GO" id="GO:0008017">
    <property type="term" value="F:microtubule binding"/>
    <property type="evidence" value="ECO:0007669"/>
    <property type="project" value="InterPro"/>
</dbReference>
<evidence type="ECO:0000313" key="4">
    <source>
        <dbReference type="EMBL" id="KAF2963276.1"/>
    </source>
</evidence>
<keyword evidence="1" id="KW-0547">Nucleotide-binding</keyword>
<comment type="similarity">
    <text evidence="1">Belongs to the TRAFAC class myosin-kinesin ATPase superfamily. Kinesin family.</text>
</comment>
<evidence type="ECO:0000256" key="2">
    <source>
        <dbReference type="SAM" id="MobiDB-lite"/>
    </source>
</evidence>
<protein>
    <recommendedName>
        <fullName evidence="3">Kinesin motor domain-containing protein</fullName>
    </recommendedName>
</protein>
<feature type="compositionally biased region" description="Polar residues" evidence="2">
    <location>
        <begin position="614"/>
        <end position="624"/>
    </location>
</feature>
<dbReference type="SMART" id="SM00129">
    <property type="entry name" value="KISc"/>
    <property type="match status" value="1"/>
</dbReference>
<dbReference type="PRINTS" id="PR00380">
    <property type="entry name" value="KINESINHEAVY"/>
</dbReference>
<dbReference type="GO" id="GO:0007018">
    <property type="term" value="P:microtubule-based movement"/>
    <property type="evidence" value="ECO:0007669"/>
    <property type="project" value="InterPro"/>
</dbReference>
<comment type="caution">
    <text evidence="4">The sequence shown here is derived from an EMBL/GenBank/DDBJ whole genome shotgun (WGS) entry which is preliminary data.</text>
</comment>
<gene>
    <name evidence="4" type="ORF">GQX73_g10301</name>
</gene>
<proteinExistence type="inferred from homology"/>
<keyword evidence="1" id="KW-0067">ATP-binding</keyword>
<dbReference type="OrthoDB" id="3176171at2759"/>
<dbReference type="InParanoid" id="A0A7C8MXI0"/>
<reference evidence="4 5" key="1">
    <citation type="submission" date="2019-12" db="EMBL/GenBank/DDBJ databases">
        <title>Draft genome sequence of the ascomycete Xylaria multiplex DSM 110363.</title>
        <authorList>
            <person name="Buettner E."/>
            <person name="Kellner H."/>
        </authorList>
    </citation>
    <scope>NUCLEOTIDE SEQUENCE [LARGE SCALE GENOMIC DNA]</scope>
    <source>
        <strain evidence="4 5">DSM 110363</strain>
    </source>
</reference>
<dbReference type="PROSITE" id="PS50067">
    <property type="entry name" value="KINESIN_MOTOR_2"/>
    <property type="match status" value="1"/>
</dbReference>
<dbReference type="InterPro" id="IPR027417">
    <property type="entry name" value="P-loop_NTPase"/>
</dbReference>
<dbReference type="Gene3D" id="3.40.850.10">
    <property type="entry name" value="Kinesin motor domain"/>
    <property type="match status" value="1"/>
</dbReference>
<evidence type="ECO:0000256" key="1">
    <source>
        <dbReference type="PROSITE-ProRule" id="PRU00283"/>
    </source>
</evidence>
<feature type="region of interest" description="Disordered" evidence="2">
    <location>
        <begin position="586"/>
        <end position="645"/>
    </location>
</feature>
<accession>A0A7C8MXI0</accession>
<dbReference type="GO" id="GO:0003777">
    <property type="term" value="F:microtubule motor activity"/>
    <property type="evidence" value="ECO:0007669"/>
    <property type="project" value="InterPro"/>
</dbReference>
<name>A0A7C8MXI0_9PEZI</name>
<keyword evidence="5" id="KW-1185">Reference proteome</keyword>
<feature type="domain" description="Kinesin motor" evidence="3">
    <location>
        <begin position="262"/>
        <end position="588"/>
    </location>
</feature>
<sequence>MENNVDETFDTFDCFGESDESKQRGISDELQTIIAPIVIKHLDNLDYTLISLTEAFKTVEDADELNFQVRCATANIEQSFRDCVGEATTAIQENGGTTAIRQENGGAFIDFEEQVKQLKLNNDKFLKAIKHLGGNLGQLKEAKPNPEEEEEDTQENEEDMQEDMQENPEYVSQLAAEDTVRDVELEAELEAKQEEIERLIAELAHERSLKSADAQHAHEQLKTQAELMELQAAQLEEYEKNFRAYKDKYRAMVEDLATAKGNVRIICRIKPEDAAQEELIGLTNPKGDHPFIPWSTLRMTYPNDSGRVESRDFEFQRTFGTGENNEEIFNEVKEFAQSALAGNSCTIMAYGATGTGKTYTFLSEDGLVNRYVSSAFEIADEDHGQYEYRFYLSAVEIYLNKVLDLLQHNERGQGQKVEVRIGDETNVRLNSQQEAAQLIKRTVDRREVAATRQNNTSSRSHFVLSLIIERHIAGDENNGKTKGSIFFADLAGMERIGRNMPSGTPSAQETLIFNQGKDINEALLDLGKSIRSIATSGKFFPGHNLTRFLRSSLTQGSRLLVVATVSPLFDNRNNTSGTLRWCQEAVGSTPGTTTTRAGSDKRTPTNVRPPAQTLPRTPSRQTIASPEPPTPTRGPLIPSRGRRLA</sequence>
<dbReference type="InterPro" id="IPR027640">
    <property type="entry name" value="Kinesin-like_fam"/>
</dbReference>